<reference evidence="4" key="1">
    <citation type="submission" date="2016-06" db="UniProtKB">
        <authorList>
            <consortium name="WormBaseParasite"/>
        </authorList>
    </citation>
    <scope>IDENTIFICATION</scope>
</reference>
<reference evidence="2 3" key="2">
    <citation type="submission" date="2018-11" db="EMBL/GenBank/DDBJ databases">
        <authorList>
            <consortium name="Pathogen Informatics"/>
        </authorList>
    </citation>
    <scope>NUCLEOTIDE SEQUENCE [LARGE SCALE GENOMIC DNA]</scope>
    <source>
        <strain evidence="2">Dakar</strain>
        <strain evidence="3">Dakar, Senegal</strain>
    </source>
</reference>
<evidence type="ECO:0000256" key="1">
    <source>
        <dbReference type="SAM" id="MobiDB-lite"/>
    </source>
</evidence>
<dbReference type="Proteomes" id="UP000279833">
    <property type="component" value="Unassembled WGS sequence"/>
</dbReference>
<proteinExistence type="predicted"/>
<accession>A0A183KC78</accession>
<evidence type="ECO:0000313" key="4">
    <source>
        <dbReference type="WBParaSite" id="SCUD_0001262101-mRNA-1"/>
    </source>
</evidence>
<organism evidence="4">
    <name type="scientific">Schistosoma curassoni</name>
    <dbReference type="NCBI Taxonomy" id="6186"/>
    <lineage>
        <taxon>Eukaryota</taxon>
        <taxon>Metazoa</taxon>
        <taxon>Spiralia</taxon>
        <taxon>Lophotrochozoa</taxon>
        <taxon>Platyhelminthes</taxon>
        <taxon>Trematoda</taxon>
        <taxon>Digenea</taxon>
        <taxon>Strigeidida</taxon>
        <taxon>Schistosomatoidea</taxon>
        <taxon>Schistosomatidae</taxon>
        <taxon>Schistosoma</taxon>
    </lineage>
</organism>
<feature type="compositionally biased region" description="Polar residues" evidence="1">
    <location>
        <begin position="441"/>
        <end position="454"/>
    </location>
</feature>
<dbReference type="EMBL" id="UZAK01035256">
    <property type="protein sequence ID" value="VDP49519.1"/>
    <property type="molecule type" value="Genomic_DNA"/>
</dbReference>
<feature type="region of interest" description="Disordered" evidence="1">
    <location>
        <begin position="377"/>
        <end position="426"/>
    </location>
</feature>
<feature type="compositionally biased region" description="Low complexity" evidence="1">
    <location>
        <begin position="396"/>
        <end position="412"/>
    </location>
</feature>
<feature type="region of interest" description="Disordered" evidence="1">
    <location>
        <begin position="501"/>
        <end position="545"/>
    </location>
</feature>
<protein>
    <submittedName>
        <fullName evidence="4">BRCT domain-containing protein</fullName>
    </submittedName>
</protein>
<feature type="compositionally biased region" description="Polar residues" evidence="1">
    <location>
        <begin position="513"/>
        <end position="527"/>
    </location>
</feature>
<feature type="region of interest" description="Disordered" evidence="1">
    <location>
        <begin position="140"/>
        <end position="159"/>
    </location>
</feature>
<gene>
    <name evidence="2" type="ORF">SCUD_LOCUS12618</name>
</gene>
<dbReference type="AlphaFoldDB" id="A0A183KC78"/>
<dbReference type="WBParaSite" id="SCUD_0001262101-mRNA-1">
    <property type="protein sequence ID" value="SCUD_0001262101-mRNA-1"/>
    <property type="gene ID" value="SCUD_0001262101"/>
</dbReference>
<name>A0A183KC78_9TREM</name>
<feature type="compositionally biased region" description="Basic and acidic residues" evidence="1">
    <location>
        <begin position="502"/>
        <end position="512"/>
    </location>
</feature>
<dbReference type="STRING" id="6186.A0A183KC78"/>
<sequence length="545" mass="60168">DGDGDSQYIYHEITPVQKPLCTLEIRLSSDNGVNGQHGLDLSLIGLENHPEFLDQLNETSAAELTMGSLSCVFPYPKRVINDEQILNGQNNEINKPIGGNLASSNELDYALRQIGREDVIKSCMRDIRYVLDADEHAKATRQIDEGKRSDPVNPNLSDPFSTSLAATSTLMSGMNDITANDVGDQSMIGFDRIDALKHPDVRITPMPDESELIPQTHLGLDSQSPRKSDVIIHGSGDEEEEGRPSPASQQGQTEVEEDNEEFWQQQQHQAGIEPACSTSQQGGDPMVVQKHDEIIVQEEADIIRDSESMSSSELIASTLQGSQQEIYDTDAKIAGTLKLEGEVEEDALQSQRQLENIAGHHREADLLSLTQIHQEEHSITSLSEDNNGDAGLKQLTSANNTNTNDITTSTRSQPTSEHRWDQEDDLSDIVLQNETDKMSETDIQSSHEVTNNETPDVDIRHAHHVGYTSDQPIDNNHSSIMQNLEAYNEQDVIGDNELDVMESSRQRQDNSNEHQQQQPSIVASSNAHHGLASIPHNEDGGNAVE</sequence>
<feature type="compositionally biased region" description="Basic and acidic residues" evidence="1">
    <location>
        <begin position="140"/>
        <end position="150"/>
    </location>
</feature>
<feature type="region of interest" description="Disordered" evidence="1">
    <location>
        <begin position="438"/>
        <end position="457"/>
    </location>
</feature>
<keyword evidence="3" id="KW-1185">Reference proteome</keyword>
<evidence type="ECO:0000313" key="3">
    <source>
        <dbReference type="Proteomes" id="UP000279833"/>
    </source>
</evidence>
<feature type="region of interest" description="Disordered" evidence="1">
    <location>
        <begin position="202"/>
        <end position="285"/>
    </location>
</feature>
<evidence type="ECO:0000313" key="2">
    <source>
        <dbReference type="EMBL" id="VDP49519.1"/>
    </source>
</evidence>